<gene>
    <name evidence="3" type="ORF">GOP47_0024753</name>
</gene>
<feature type="region of interest" description="Disordered" evidence="1">
    <location>
        <begin position="175"/>
        <end position="209"/>
    </location>
</feature>
<dbReference type="GO" id="GO:0051082">
    <property type="term" value="F:unfolded protein binding"/>
    <property type="evidence" value="ECO:0007669"/>
    <property type="project" value="TreeGrafter"/>
</dbReference>
<dbReference type="SUPFAM" id="SSF46565">
    <property type="entry name" value="Chaperone J-domain"/>
    <property type="match status" value="1"/>
</dbReference>
<keyword evidence="4" id="KW-1185">Reference proteome</keyword>
<dbReference type="InterPro" id="IPR001623">
    <property type="entry name" value="DnaJ_domain"/>
</dbReference>
<dbReference type="CDD" id="cd06257">
    <property type="entry name" value="DnaJ"/>
    <property type="match status" value="1"/>
</dbReference>
<dbReference type="Gene3D" id="1.10.287.110">
    <property type="entry name" value="DnaJ domain"/>
    <property type="match status" value="1"/>
</dbReference>
<dbReference type="PRINTS" id="PR00625">
    <property type="entry name" value="JDOMAIN"/>
</dbReference>
<proteinExistence type="predicted"/>
<accession>A0A9D4U3K8</accession>
<feature type="compositionally biased region" description="Basic and acidic residues" evidence="1">
    <location>
        <begin position="175"/>
        <end position="197"/>
    </location>
</feature>
<dbReference type="Proteomes" id="UP000886520">
    <property type="component" value="Chromosome 24"/>
</dbReference>
<protein>
    <recommendedName>
        <fullName evidence="2">J domain-containing protein</fullName>
    </recommendedName>
</protein>
<evidence type="ECO:0000313" key="3">
    <source>
        <dbReference type="EMBL" id="KAI5060333.1"/>
    </source>
</evidence>
<dbReference type="Pfam" id="PF00226">
    <property type="entry name" value="DnaJ"/>
    <property type="match status" value="1"/>
</dbReference>
<comment type="caution">
    <text evidence="3">The sequence shown here is derived from an EMBL/GenBank/DDBJ whole genome shotgun (WGS) entry which is preliminary data.</text>
</comment>
<evidence type="ECO:0000313" key="4">
    <source>
        <dbReference type="Proteomes" id="UP000886520"/>
    </source>
</evidence>
<evidence type="ECO:0000259" key="2">
    <source>
        <dbReference type="PROSITE" id="PS50076"/>
    </source>
</evidence>
<dbReference type="AlphaFoldDB" id="A0A9D4U3K8"/>
<dbReference type="OrthoDB" id="10250354at2759"/>
<dbReference type="GO" id="GO:0005737">
    <property type="term" value="C:cytoplasm"/>
    <property type="evidence" value="ECO:0007669"/>
    <property type="project" value="TreeGrafter"/>
</dbReference>
<organism evidence="3 4">
    <name type="scientific">Adiantum capillus-veneris</name>
    <name type="common">Maidenhair fern</name>
    <dbReference type="NCBI Taxonomy" id="13818"/>
    <lineage>
        <taxon>Eukaryota</taxon>
        <taxon>Viridiplantae</taxon>
        <taxon>Streptophyta</taxon>
        <taxon>Embryophyta</taxon>
        <taxon>Tracheophyta</taxon>
        <taxon>Polypodiopsida</taxon>
        <taxon>Polypodiidae</taxon>
        <taxon>Polypodiales</taxon>
        <taxon>Pteridineae</taxon>
        <taxon>Pteridaceae</taxon>
        <taxon>Vittarioideae</taxon>
        <taxon>Adiantum</taxon>
    </lineage>
</organism>
<evidence type="ECO:0000256" key="1">
    <source>
        <dbReference type="SAM" id="MobiDB-lite"/>
    </source>
</evidence>
<name>A0A9D4U3K8_ADICA</name>
<reference evidence="3" key="1">
    <citation type="submission" date="2021-01" db="EMBL/GenBank/DDBJ databases">
        <title>Adiantum capillus-veneris genome.</title>
        <authorList>
            <person name="Fang Y."/>
            <person name="Liao Q."/>
        </authorList>
    </citation>
    <scope>NUCLEOTIDE SEQUENCE</scope>
    <source>
        <strain evidence="3">H3</strain>
        <tissue evidence="3">Leaf</tissue>
    </source>
</reference>
<feature type="domain" description="J" evidence="2">
    <location>
        <begin position="42"/>
        <end position="106"/>
    </location>
</feature>
<dbReference type="PROSITE" id="PS50076">
    <property type="entry name" value="DNAJ_2"/>
    <property type="match status" value="1"/>
</dbReference>
<dbReference type="PANTHER" id="PTHR43096:SF58">
    <property type="entry name" value="CHAPERONE DNAJ-DOMAIN SUPERFAMILY PROTEIN"/>
    <property type="match status" value="1"/>
</dbReference>
<dbReference type="GO" id="GO:0042026">
    <property type="term" value="P:protein refolding"/>
    <property type="evidence" value="ECO:0007669"/>
    <property type="project" value="TreeGrafter"/>
</dbReference>
<dbReference type="InterPro" id="IPR036869">
    <property type="entry name" value="J_dom_sf"/>
</dbReference>
<sequence length="226" mass="25850">MNGIVGISSTCACPWGARRSWAQLKWARRRRVAAVRASSQQSPYDILGVPSTATERDIKRAYRKLALKFHPDVNKAPDAQEKFLSIKNAYQVLVDKKSRSQYDSRKYASSYENKNAWDFSARQQEDFYGLGDFFRDLEADFQKKVSTGKPKSLWEELAEIGEEFVEFLEKELNIEDGAEETKPKYKQDPFPTDDSRKSSSAAQETVTAEEEIEDILAKLKNEMGLQ</sequence>
<dbReference type="EMBL" id="JABFUD020000024">
    <property type="protein sequence ID" value="KAI5060333.1"/>
    <property type="molecule type" value="Genomic_DNA"/>
</dbReference>
<dbReference type="PANTHER" id="PTHR43096">
    <property type="entry name" value="DNAJ HOMOLOG 1, MITOCHONDRIAL-RELATED"/>
    <property type="match status" value="1"/>
</dbReference>
<dbReference type="SMART" id="SM00271">
    <property type="entry name" value="DnaJ"/>
    <property type="match status" value="1"/>
</dbReference>